<dbReference type="EMBL" id="FOJN01000001">
    <property type="protein sequence ID" value="SFA40043.1"/>
    <property type="molecule type" value="Genomic_DNA"/>
</dbReference>
<keyword evidence="6" id="KW-0811">Translocation</keyword>
<dbReference type="InterPro" id="IPR003369">
    <property type="entry name" value="TatA/B/E"/>
</dbReference>
<feature type="region of interest" description="Disordered" evidence="8">
    <location>
        <begin position="50"/>
        <end position="74"/>
    </location>
</feature>
<evidence type="ECO:0000256" key="6">
    <source>
        <dbReference type="ARBA" id="ARBA00023010"/>
    </source>
</evidence>
<gene>
    <name evidence="9" type="ORF">SAMN05444374_101421</name>
</gene>
<evidence type="ECO:0000313" key="10">
    <source>
        <dbReference type="Proteomes" id="UP000182054"/>
    </source>
</evidence>
<evidence type="ECO:0000256" key="7">
    <source>
        <dbReference type="ARBA" id="ARBA00023136"/>
    </source>
</evidence>
<evidence type="ECO:0000256" key="1">
    <source>
        <dbReference type="ARBA" id="ARBA00004167"/>
    </source>
</evidence>
<reference evidence="9 10" key="1">
    <citation type="submission" date="2016-10" db="EMBL/GenBank/DDBJ databases">
        <authorList>
            <person name="de Groot N.N."/>
        </authorList>
    </citation>
    <scope>NUCLEOTIDE SEQUENCE [LARGE SCALE GENOMIC DNA]</scope>
    <source>
        <strain evidence="9 10">DSM 44908</strain>
    </source>
</reference>
<dbReference type="OrthoDB" id="5245163at2"/>
<comment type="subcellular location">
    <subcellularLocation>
        <location evidence="1">Membrane</location>
        <topology evidence="1">Single-pass membrane protein</topology>
    </subcellularLocation>
</comment>
<dbReference type="Proteomes" id="UP000182054">
    <property type="component" value="Unassembled WGS sequence"/>
</dbReference>
<keyword evidence="4" id="KW-0653">Protein transport</keyword>
<dbReference type="Gene3D" id="1.20.5.3310">
    <property type="match status" value="1"/>
</dbReference>
<accession>A0A1I0SKS0</accession>
<keyword evidence="2" id="KW-0813">Transport</keyword>
<evidence type="ECO:0000256" key="4">
    <source>
        <dbReference type="ARBA" id="ARBA00022927"/>
    </source>
</evidence>
<keyword evidence="7" id="KW-0472">Membrane</keyword>
<dbReference type="RefSeq" id="WP_074921700.1">
    <property type="nucleotide sequence ID" value="NZ_FOJN01000001.1"/>
</dbReference>
<dbReference type="GO" id="GO:0016020">
    <property type="term" value="C:membrane"/>
    <property type="evidence" value="ECO:0007669"/>
    <property type="project" value="UniProtKB-ARBA"/>
</dbReference>
<sequence length="74" mass="7723">MLHNLTGWHALIVLAVLLLVFGSTKLPSLAKGVGQSLRILKDEARVTSAAPTERVASADPTADDGAPVPIRHAS</sequence>
<evidence type="ECO:0000313" key="9">
    <source>
        <dbReference type="EMBL" id="SFA40043.1"/>
    </source>
</evidence>
<evidence type="ECO:0000256" key="3">
    <source>
        <dbReference type="ARBA" id="ARBA00022692"/>
    </source>
</evidence>
<evidence type="ECO:0000256" key="5">
    <source>
        <dbReference type="ARBA" id="ARBA00022989"/>
    </source>
</evidence>
<dbReference type="GO" id="GO:0015031">
    <property type="term" value="P:protein transport"/>
    <property type="evidence" value="ECO:0007669"/>
    <property type="project" value="UniProtKB-KW"/>
</dbReference>
<name>A0A1I0SKS0_9NOCA</name>
<evidence type="ECO:0000256" key="2">
    <source>
        <dbReference type="ARBA" id="ARBA00022448"/>
    </source>
</evidence>
<dbReference type="GeneID" id="85484475"/>
<dbReference type="Pfam" id="PF02416">
    <property type="entry name" value="TatA_B_E"/>
    <property type="match status" value="1"/>
</dbReference>
<dbReference type="AlphaFoldDB" id="A0A1I0SKS0"/>
<organism evidence="9 10">
    <name type="scientific">Rhodococcoides kroppenstedtii</name>
    <dbReference type="NCBI Taxonomy" id="293050"/>
    <lineage>
        <taxon>Bacteria</taxon>
        <taxon>Bacillati</taxon>
        <taxon>Actinomycetota</taxon>
        <taxon>Actinomycetes</taxon>
        <taxon>Mycobacteriales</taxon>
        <taxon>Nocardiaceae</taxon>
        <taxon>Rhodococcoides</taxon>
    </lineage>
</organism>
<evidence type="ECO:0000256" key="8">
    <source>
        <dbReference type="SAM" id="MobiDB-lite"/>
    </source>
</evidence>
<protein>
    <submittedName>
        <fullName evidence="9">Sec-independent protein translocase protein TatA</fullName>
    </submittedName>
</protein>
<keyword evidence="5" id="KW-1133">Transmembrane helix</keyword>
<keyword evidence="3" id="KW-0812">Transmembrane</keyword>
<proteinExistence type="predicted"/>